<protein>
    <submittedName>
        <fullName evidence="1">Uncharacterized protein</fullName>
    </submittedName>
</protein>
<dbReference type="EMBL" id="CAEKDK010000007">
    <property type="protein sequence ID" value="CAB4286540.1"/>
    <property type="molecule type" value="Genomic_DNA"/>
</dbReference>
<proteinExistence type="predicted"/>
<name>A0A6J5VC21_PRUAR</name>
<organism evidence="1 2">
    <name type="scientific">Prunus armeniaca</name>
    <name type="common">Apricot</name>
    <name type="synonym">Armeniaca vulgaris</name>
    <dbReference type="NCBI Taxonomy" id="36596"/>
    <lineage>
        <taxon>Eukaryota</taxon>
        <taxon>Viridiplantae</taxon>
        <taxon>Streptophyta</taxon>
        <taxon>Embryophyta</taxon>
        <taxon>Tracheophyta</taxon>
        <taxon>Spermatophyta</taxon>
        <taxon>Magnoliopsida</taxon>
        <taxon>eudicotyledons</taxon>
        <taxon>Gunneridae</taxon>
        <taxon>Pentapetalae</taxon>
        <taxon>rosids</taxon>
        <taxon>fabids</taxon>
        <taxon>Rosales</taxon>
        <taxon>Rosaceae</taxon>
        <taxon>Amygdaloideae</taxon>
        <taxon>Amygdaleae</taxon>
        <taxon>Prunus</taxon>
    </lineage>
</organism>
<accession>A0A6J5VC21</accession>
<sequence length="134" mass="14967">MHVDNKEGITLHGEMNINKGLPQFYTCHKVFHHLLRLAEGFIQHAKILSCRKPSPLASPNSILPKRPSRLAFIGECMLTNICHESALLIDCKQRILGLNAHPATKSDQGTPPPKPKYALAEWPSLTMARLHETS</sequence>
<evidence type="ECO:0000313" key="1">
    <source>
        <dbReference type="EMBL" id="CAB4286540.1"/>
    </source>
</evidence>
<evidence type="ECO:0000313" key="2">
    <source>
        <dbReference type="Proteomes" id="UP000507222"/>
    </source>
</evidence>
<gene>
    <name evidence="1" type="ORF">CURHAP_LOCUS43947</name>
</gene>
<reference evidence="1 2" key="1">
    <citation type="submission" date="2020-05" db="EMBL/GenBank/DDBJ databases">
        <authorList>
            <person name="Campoy J."/>
            <person name="Schneeberger K."/>
            <person name="Spophaly S."/>
        </authorList>
    </citation>
    <scope>NUCLEOTIDE SEQUENCE [LARGE SCALE GENOMIC DNA]</scope>
    <source>
        <strain evidence="1">PruArmRojPasFocal</strain>
    </source>
</reference>
<dbReference type="Proteomes" id="UP000507222">
    <property type="component" value="Unassembled WGS sequence"/>
</dbReference>
<dbReference type="AlphaFoldDB" id="A0A6J5VC21"/>